<evidence type="ECO:0000313" key="8">
    <source>
        <dbReference type="EnsemblMetazoa" id="PPA36997.1"/>
    </source>
</evidence>
<evidence type="ECO:0000256" key="4">
    <source>
        <dbReference type="ARBA" id="ARBA00011989"/>
    </source>
</evidence>
<feature type="domain" description="NAD(P)-binding" evidence="7">
    <location>
        <begin position="79"/>
        <end position="105"/>
    </location>
</feature>
<dbReference type="Proteomes" id="UP000005239">
    <property type="component" value="Unassembled WGS sequence"/>
</dbReference>
<dbReference type="OrthoDB" id="5869521at2759"/>
<keyword evidence="9" id="KW-1185">Reference proteome</keyword>
<evidence type="ECO:0000313" key="9">
    <source>
        <dbReference type="Proteomes" id="UP000005239"/>
    </source>
</evidence>
<dbReference type="EnsemblMetazoa" id="PPA36997.1">
    <property type="protein sequence ID" value="PPA36997.1"/>
    <property type="gene ID" value="WBGene00275366"/>
</dbReference>
<dbReference type="EC" id="4.2.1.47" evidence="4"/>
<dbReference type="InterPro" id="IPR036291">
    <property type="entry name" value="NAD(P)-bd_dom_sf"/>
</dbReference>
<dbReference type="Pfam" id="PF16363">
    <property type="entry name" value="GDP_Man_Dehyd"/>
    <property type="match status" value="2"/>
</dbReference>
<accession>A0A8R1UNV5</accession>
<evidence type="ECO:0000256" key="3">
    <source>
        <dbReference type="ARBA" id="ARBA00009263"/>
    </source>
</evidence>
<dbReference type="PANTHER" id="PTHR43715:SF1">
    <property type="entry name" value="GDP-MANNOSE 4,6 DEHYDRATASE"/>
    <property type="match status" value="1"/>
</dbReference>
<gene>
    <name evidence="8" type="primary">WBGene00275366</name>
</gene>
<evidence type="ECO:0000256" key="5">
    <source>
        <dbReference type="ARBA" id="ARBA00023239"/>
    </source>
</evidence>
<dbReference type="AlphaFoldDB" id="A0A2A6BG37"/>
<dbReference type="GO" id="GO:0008446">
    <property type="term" value="F:GDP-mannose 4,6-dehydratase activity"/>
    <property type="evidence" value="ECO:0007669"/>
    <property type="project" value="UniProtKB-EC"/>
</dbReference>
<keyword evidence="5" id="KW-0456">Lyase</keyword>
<evidence type="ECO:0000256" key="1">
    <source>
        <dbReference type="ARBA" id="ARBA00001937"/>
    </source>
</evidence>
<sequence length="108" mass="12266">MEAGDIEEFHARKFVLITGISGQDGSYLSELLLEKGYKVHGIIRRSSSFNTARIEHLYSNPVNHTGTFVSTRRQLPKPYGKVQEVPQKETTPFNPRFLYAVTKMYTGS</sequence>
<comment type="similarity">
    <text evidence="3">Belongs to the NAD(P)-dependent epimerase/dehydratase family. GDP-mannose 4,6-dehydratase subfamily.</text>
</comment>
<dbReference type="GO" id="GO:0042351">
    <property type="term" value="P:'de novo' GDP-L-fucose biosynthetic process"/>
    <property type="evidence" value="ECO:0007669"/>
    <property type="project" value="UniProtKB-UniPathway"/>
</dbReference>
<organism evidence="8 9">
    <name type="scientific">Pristionchus pacificus</name>
    <name type="common">Parasitic nematode worm</name>
    <dbReference type="NCBI Taxonomy" id="54126"/>
    <lineage>
        <taxon>Eukaryota</taxon>
        <taxon>Metazoa</taxon>
        <taxon>Ecdysozoa</taxon>
        <taxon>Nematoda</taxon>
        <taxon>Chromadorea</taxon>
        <taxon>Rhabditida</taxon>
        <taxon>Rhabditina</taxon>
        <taxon>Diplogasteromorpha</taxon>
        <taxon>Diplogasteroidea</taxon>
        <taxon>Neodiplogasteridae</taxon>
        <taxon>Pristionchus</taxon>
    </lineage>
</organism>
<evidence type="ECO:0000259" key="7">
    <source>
        <dbReference type="Pfam" id="PF16363"/>
    </source>
</evidence>
<evidence type="ECO:0000256" key="6">
    <source>
        <dbReference type="ARBA" id="ARBA00031085"/>
    </source>
</evidence>
<accession>A0A2A6BG37</accession>
<proteinExistence type="inferred from homology"/>
<dbReference type="Gene3D" id="3.40.50.720">
    <property type="entry name" value="NAD(P)-binding Rossmann-like Domain"/>
    <property type="match status" value="2"/>
</dbReference>
<evidence type="ECO:0000256" key="2">
    <source>
        <dbReference type="ARBA" id="ARBA00004912"/>
    </source>
</evidence>
<protein>
    <recommendedName>
        <fullName evidence="4">GDP-mannose 4,6-dehydratase</fullName>
        <ecNumber evidence="4">4.2.1.47</ecNumber>
    </recommendedName>
    <alternativeName>
        <fullName evidence="6">GDP-D-mannose dehydratase</fullName>
    </alternativeName>
</protein>
<dbReference type="PANTHER" id="PTHR43715">
    <property type="entry name" value="GDP-MANNOSE 4,6-DEHYDRATASE"/>
    <property type="match status" value="1"/>
</dbReference>
<dbReference type="SUPFAM" id="SSF51735">
    <property type="entry name" value="NAD(P)-binding Rossmann-fold domains"/>
    <property type="match status" value="1"/>
</dbReference>
<reference evidence="9" key="1">
    <citation type="journal article" date="2008" name="Nat. Genet.">
        <title>The Pristionchus pacificus genome provides a unique perspective on nematode lifestyle and parasitism.</title>
        <authorList>
            <person name="Dieterich C."/>
            <person name="Clifton S.W."/>
            <person name="Schuster L.N."/>
            <person name="Chinwalla A."/>
            <person name="Delehaunty K."/>
            <person name="Dinkelacker I."/>
            <person name="Fulton L."/>
            <person name="Fulton R."/>
            <person name="Godfrey J."/>
            <person name="Minx P."/>
            <person name="Mitreva M."/>
            <person name="Roeseler W."/>
            <person name="Tian H."/>
            <person name="Witte H."/>
            <person name="Yang S.P."/>
            <person name="Wilson R.K."/>
            <person name="Sommer R.J."/>
        </authorList>
    </citation>
    <scope>NUCLEOTIDE SEQUENCE [LARGE SCALE GENOMIC DNA]</scope>
    <source>
        <strain evidence="9">PS312</strain>
    </source>
</reference>
<comment type="pathway">
    <text evidence="2">Nucleotide-sugar biosynthesis; GDP-L-fucose biosynthesis via de novo pathway; GDP-L-fucose from GDP-alpha-D-mannose: step 1/2.</text>
</comment>
<dbReference type="InterPro" id="IPR006368">
    <property type="entry name" value="GDP_Man_deHydtase"/>
</dbReference>
<dbReference type="InterPro" id="IPR016040">
    <property type="entry name" value="NAD(P)-bd_dom"/>
</dbReference>
<feature type="domain" description="NAD(P)-binding" evidence="7">
    <location>
        <begin position="16"/>
        <end position="65"/>
    </location>
</feature>
<name>A0A2A6BG37_PRIPA</name>
<reference evidence="8" key="2">
    <citation type="submission" date="2022-06" db="UniProtKB">
        <authorList>
            <consortium name="EnsemblMetazoa"/>
        </authorList>
    </citation>
    <scope>IDENTIFICATION</scope>
    <source>
        <strain evidence="8">PS312</strain>
    </source>
</reference>
<comment type="cofactor">
    <cofactor evidence="1">
        <name>NADP(+)</name>
        <dbReference type="ChEBI" id="CHEBI:58349"/>
    </cofactor>
</comment>